<organism evidence="4 5">
    <name type="scientific">Pandoraea aquatica</name>
    <dbReference type="NCBI Taxonomy" id="2508290"/>
    <lineage>
        <taxon>Bacteria</taxon>
        <taxon>Pseudomonadati</taxon>
        <taxon>Pseudomonadota</taxon>
        <taxon>Betaproteobacteria</taxon>
        <taxon>Burkholderiales</taxon>
        <taxon>Burkholderiaceae</taxon>
        <taxon>Pandoraea</taxon>
    </lineage>
</organism>
<dbReference type="InterPro" id="IPR010621">
    <property type="entry name" value="DUF1214"/>
</dbReference>
<feature type="chain" id="PRO_5023039918" evidence="1">
    <location>
        <begin position="26"/>
        <end position="488"/>
    </location>
</feature>
<feature type="signal peptide" evidence="1">
    <location>
        <begin position="1"/>
        <end position="25"/>
    </location>
</feature>
<proteinExistence type="predicted"/>
<gene>
    <name evidence="4" type="ORF">PAQ31011_00067</name>
</gene>
<dbReference type="InterPro" id="IPR037050">
    <property type="entry name" value="DUF1254_sf"/>
</dbReference>
<dbReference type="InterPro" id="IPR037049">
    <property type="entry name" value="DUF1214_C_sf"/>
</dbReference>
<evidence type="ECO:0000313" key="4">
    <source>
        <dbReference type="EMBL" id="VVD60426.1"/>
    </source>
</evidence>
<dbReference type="Pfam" id="PF06742">
    <property type="entry name" value="DUF1214"/>
    <property type="match status" value="1"/>
</dbReference>
<dbReference type="PANTHER" id="PTHR36509:SF3">
    <property type="entry name" value="SIGNAL PEPTIDE PROTEIN"/>
    <property type="match status" value="1"/>
</dbReference>
<dbReference type="AlphaFoldDB" id="A0A5E4RAN7"/>
<dbReference type="EMBL" id="CABPSN010000001">
    <property type="protein sequence ID" value="VVD60426.1"/>
    <property type="molecule type" value="Genomic_DNA"/>
</dbReference>
<feature type="domain" description="DUF1254" evidence="3">
    <location>
        <begin position="98"/>
        <end position="207"/>
    </location>
</feature>
<keyword evidence="1" id="KW-0732">Signal</keyword>
<accession>A0A5E4RAN7</accession>
<dbReference type="InterPro" id="IPR010679">
    <property type="entry name" value="DUF1254"/>
</dbReference>
<protein>
    <submittedName>
        <fullName evidence="4">Signal peptide protein</fullName>
    </submittedName>
</protein>
<dbReference type="Gene3D" id="1.10.3360.10">
    <property type="entry name" value="VPA0735-like domain"/>
    <property type="match status" value="1"/>
</dbReference>
<evidence type="ECO:0000259" key="3">
    <source>
        <dbReference type="Pfam" id="PF06863"/>
    </source>
</evidence>
<dbReference type="PANTHER" id="PTHR36509">
    <property type="entry name" value="BLL3101 PROTEIN"/>
    <property type="match status" value="1"/>
</dbReference>
<feature type="domain" description="DUF1214" evidence="2">
    <location>
        <begin position="366"/>
        <end position="472"/>
    </location>
</feature>
<name>A0A5E4RAN7_9BURK</name>
<evidence type="ECO:0000256" key="1">
    <source>
        <dbReference type="SAM" id="SignalP"/>
    </source>
</evidence>
<dbReference type="Gene3D" id="2.60.40.1610">
    <property type="entry name" value="Domain of unknown function DUF1254"/>
    <property type="match status" value="1"/>
</dbReference>
<dbReference type="Proteomes" id="UP000366819">
    <property type="component" value="Unassembled WGS sequence"/>
</dbReference>
<evidence type="ECO:0000259" key="2">
    <source>
        <dbReference type="Pfam" id="PF06742"/>
    </source>
</evidence>
<reference evidence="4 5" key="1">
    <citation type="submission" date="2019-08" db="EMBL/GenBank/DDBJ databases">
        <authorList>
            <person name="Peeters C."/>
        </authorList>
    </citation>
    <scope>NUCLEOTIDE SEQUENCE [LARGE SCALE GENOMIC DNA]</scope>
    <source>
        <strain evidence="4 5">LMG 31011</strain>
    </source>
</reference>
<dbReference type="RefSeq" id="WP_217424819.1">
    <property type="nucleotide sequence ID" value="NZ_CABPSN010000001.1"/>
</dbReference>
<sequence length="488" mass="53466">MRRINRCVCTLVTLGMFGATAPSYAAEANPYPFKQGYPTPAASQHVRADEVLQRAIVAYRFWYPTVSVEGIFNGNRAVGIEDGKQWGIAAAGPKQVGFTLNSDTPYGSAVLDLSGGPVLIDLPPGPFIGLVNDHNQGWVADLGLPGPDAGKGGKHLVLPPGYQGKVPDKSEGYFVSRSPSLKNLLAVRSMPVGGDVPKAMAAFEAIKIQRWTPQGVTGPALQVVDTTKLPLDSSSLKWEDNFQFWQKLDKITQEEPLQPAFLPMYGLLAELGIQKGKPFAPDAHMKDVLSRAARLGRDQMLVSAFDSQRPEIKNWPDRHWEWVGLVPGAAQFETPAGVDLDARDRWFAQAIVTSPAMFRRDAGAGSLYWLSARDSQGVYLDGGKQYTLTVPQPVPGKLFWSVTLYDAQTRSQVQTDQDKAALRSLFELKDIDTTKPVVLSFGPNPPKGDASHWIKTVPGRGWFAYFRIYGPEAAAFDKSWKPGDIVRQ</sequence>
<evidence type="ECO:0000313" key="5">
    <source>
        <dbReference type="Proteomes" id="UP000366819"/>
    </source>
</evidence>
<keyword evidence="5" id="KW-1185">Reference proteome</keyword>
<dbReference type="SUPFAM" id="SSF160935">
    <property type="entry name" value="VPA0735-like"/>
    <property type="match status" value="1"/>
</dbReference>
<dbReference type="Gene3D" id="2.60.120.600">
    <property type="entry name" value="Domain of unknown function DUF1214, C-terminal domain"/>
    <property type="match status" value="1"/>
</dbReference>
<dbReference type="Pfam" id="PF06863">
    <property type="entry name" value="DUF1254"/>
    <property type="match status" value="1"/>
</dbReference>